<evidence type="ECO:0000313" key="7">
    <source>
        <dbReference type="Proteomes" id="UP000034785"/>
    </source>
</evidence>
<dbReference type="Pfam" id="PF00383">
    <property type="entry name" value="dCMP_cyt_deam_1"/>
    <property type="match status" value="1"/>
</dbReference>
<dbReference type="PANTHER" id="PTHR11644">
    <property type="entry name" value="CYTIDINE DEAMINASE"/>
    <property type="match status" value="1"/>
</dbReference>
<protein>
    <submittedName>
        <fullName evidence="6">CMP/dCMP deaminase zinc-binding protein</fullName>
    </submittedName>
</protein>
<feature type="domain" description="CMP/dCMP-type deaminase" evidence="5">
    <location>
        <begin position="1"/>
        <end position="130"/>
    </location>
</feature>
<dbReference type="PATRIC" id="fig|1618425.3.peg.815"/>
<evidence type="ECO:0000259" key="5">
    <source>
        <dbReference type="PROSITE" id="PS51747"/>
    </source>
</evidence>
<dbReference type="GO" id="GO:0005829">
    <property type="term" value="C:cytosol"/>
    <property type="evidence" value="ECO:0007669"/>
    <property type="project" value="TreeGrafter"/>
</dbReference>
<dbReference type="SUPFAM" id="SSF53927">
    <property type="entry name" value="Cytidine deaminase-like"/>
    <property type="match status" value="1"/>
</dbReference>
<keyword evidence="4" id="KW-0862">Zinc</keyword>
<evidence type="ECO:0000256" key="1">
    <source>
        <dbReference type="ARBA" id="ARBA00006576"/>
    </source>
</evidence>
<keyword evidence="2" id="KW-0479">Metal-binding</keyword>
<evidence type="ECO:0000256" key="3">
    <source>
        <dbReference type="ARBA" id="ARBA00022801"/>
    </source>
</evidence>
<evidence type="ECO:0000256" key="2">
    <source>
        <dbReference type="ARBA" id="ARBA00022723"/>
    </source>
</evidence>
<dbReference type="AlphaFoldDB" id="A0A0G1B7K0"/>
<gene>
    <name evidence="6" type="ORF">UV41_C0060G0006</name>
</gene>
<dbReference type="GO" id="GO:0042802">
    <property type="term" value="F:identical protein binding"/>
    <property type="evidence" value="ECO:0007669"/>
    <property type="project" value="UniProtKB-ARBA"/>
</dbReference>
<dbReference type="InterPro" id="IPR002125">
    <property type="entry name" value="CMP_dCMP_dom"/>
</dbReference>
<keyword evidence="3" id="KW-0378">Hydrolase</keyword>
<proteinExistence type="inferred from homology"/>
<dbReference type="InterPro" id="IPR016193">
    <property type="entry name" value="Cytidine_deaminase-like"/>
</dbReference>
<accession>A0A0G1B7K0</accession>
<name>A0A0G1B7K0_9BACT</name>
<comment type="caution">
    <text evidence="6">The sequence shown here is derived from an EMBL/GenBank/DDBJ whole genome shotgun (WGS) entry which is preliminary data.</text>
</comment>
<dbReference type="PROSITE" id="PS51747">
    <property type="entry name" value="CYT_DCMP_DEAMINASES_2"/>
    <property type="match status" value="1"/>
</dbReference>
<evidence type="ECO:0000256" key="4">
    <source>
        <dbReference type="ARBA" id="ARBA00022833"/>
    </source>
</evidence>
<dbReference type="Gene3D" id="3.40.140.10">
    <property type="entry name" value="Cytidine Deaminase, domain 2"/>
    <property type="match status" value="1"/>
</dbReference>
<reference evidence="6 7" key="1">
    <citation type="journal article" date="2015" name="Nature">
        <title>rRNA introns, odd ribosomes, and small enigmatic genomes across a large radiation of phyla.</title>
        <authorList>
            <person name="Brown C.T."/>
            <person name="Hug L.A."/>
            <person name="Thomas B.C."/>
            <person name="Sharon I."/>
            <person name="Castelle C.J."/>
            <person name="Singh A."/>
            <person name="Wilkins M.J."/>
            <person name="Williams K.H."/>
            <person name="Banfield J.F."/>
        </authorList>
    </citation>
    <scope>NUCLEOTIDE SEQUENCE [LARGE SCALE GENOMIC DNA]</scope>
</reference>
<comment type="similarity">
    <text evidence="1">Belongs to the cytidine and deoxycytidylate deaminase family.</text>
</comment>
<dbReference type="PANTHER" id="PTHR11644:SF2">
    <property type="entry name" value="CYTIDINE DEAMINASE"/>
    <property type="match status" value="1"/>
</dbReference>
<sequence>MQITNDELIKKASSIVKPIEMRHGFTTADCGCALVTDKGNIYLGVSIDTPSSMGFCAEHSAIANMITNQEFKIAKIVAAEEDGTVLPPCGRCREFIYQISKDNLDTEVLISKNKSVRLRELLPFPWDEGL</sequence>
<dbReference type="CDD" id="cd01283">
    <property type="entry name" value="cytidine_deaminase"/>
    <property type="match status" value="1"/>
</dbReference>
<dbReference type="GO" id="GO:0055086">
    <property type="term" value="P:nucleobase-containing small molecule metabolic process"/>
    <property type="evidence" value="ECO:0007669"/>
    <property type="project" value="UniProtKB-ARBA"/>
</dbReference>
<dbReference type="Proteomes" id="UP000034785">
    <property type="component" value="Unassembled WGS sequence"/>
</dbReference>
<dbReference type="GO" id="GO:0008270">
    <property type="term" value="F:zinc ion binding"/>
    <property type="evidence" value="ECO:0007669"/>
    <property type="project" value="InterPro"/>
</dbReference>
<dbReference type="InterPro" id="IPR016192">
    <property type="entry name" value="APOBEC/CMP_deaminase_Zn-bd"/>
</dbReference>
<evidence type="ECO:0000313" key="6">
    <source>
        <dbReference type="EMBL" id="KKS69237.1"/>
    </source>
</evidence>
<dbReference type="GO" id="GO:0004126">
    <property type="term" value="F:cytidine deaminase activity"/>
    <property type="evidence" value="ECO:0007669"/>
    <property type="project" value="UniProtKB-ARBA"/>
</dbReference>
<dbReference type="PROSITE" id="PS00903">
    <property type="entry name" value="CYT_DCMP_DEAMINASES_1"/>
    <property type="match status" value="1"/>
</dbReference>
<organism evidence="6 7">
    <name type="scientific">Candidatus Daviesbacteria bacterium GW2011_GWA2_42_7</name>
    <dbReference type="NCBI Taxonomy" id="1618425"/>
    <lineage>
        <taxon>Bacteria</taxon>
        <taxon>Candidatus Daviesiibacteriota</taxon>
    </lineage>
</organism>
<dbReference type="InterPro" id="IPR050202">
    <property type="entry name" value="Cyt/Deoxycyt_deaminase"/>
</dbReference>
<dbReference type="GO" id="GO:0072527">
    <property type="term" value="P:pyrimidine-containing compound metabolic process"/>
    <property type="evidence" value="ECO:0007669"/>
    <property type="project" value="UniProtKB-ARBA"/>
</dbReference>
<dbReference type="EMBL" id="LCEJ01000060">
    <property type="protein sequence ID" value="KKS69237.1"/>
    <property type="molecule type" value="Genomic_DNA"/>
</dbReference>